<dbReference type="AlphaFoldDB" id="A0A6G1F7R9"/>
<sequence length="70" mass="8037">MAQVVRCGKESGKLKVGWAIRGKDTNTAQVLCLERMGITLTDMWALLFSKVKRIDDQDPFQHKIDQKKNF</sequence>
<accession>A0A6G1F7R9</accession>
<dbReference type="Proteomes" id="UP000479710">
    <property type="component" value="Unassembled WGS sequence"/>
</dbReference>
<comment type="caution">
    <text evidence="1">The sequence shown here is derived from an EMBL/GenBank/DDBJ whole genome shotgun (WGS) entry which is preliminary data.</text>
</comment>
<gene>
    <name evidence="1" type="ORF">E2562_013104</name>
</gene>
<dbReference type="EMBL" id="SPHZ02000001">
    <property type="protein sequence ID" value="KAF0932904.1"/>
    <property type="molecule type" value="Genomic_DNA"/>
</dbReference>
<protein>
    <submittedName>
        <fullName evidence="1">Uncharacterized protein</fullName>
    </submittedName>
</protein>
<evidence type="ECO:0000313" key="2">
    <source>
        <dbReference type="Proteomes" id="UP000479710"/>
    </source>
</evidence>
<evidence type="ECO:0000313" key="1">
    <source>
        <dbReference type="EMBL" id="KAF0932904.1"/>
    </source>
</evidence>
<reference evidence="1 2" key="1">
    <citation type="submission" date="2019-11" db="EMBL/GenBank/DDBJ databases">
        <title>Whole genome sequence of Oryza granulata.</title>
        <authorList>
            <person name="Li W."/>
        </authorList>
    </citation>
    <scope>NUCLEOTIDE SEQUENCE [LARGE SCALE GENOMIC DNA]</scope>
    <source>
        <strain evidence="2">cv. Menghai</strain>
        <tissue evidence="1">Leaf</tissue>
    </source>
</reference>
<organism evidence="1 2">
    <name type="scientific">Oryza meyeriana var. granulata</name>
    <dbReference type="NCBI Taxonomy" id="110450"/>
    <lineage>
        <taxon>Eukaryota</taxon>
        <taxon>Viridiplantae</taxon>
        <taxon>Streptophyta</taxon>
        <taxon>Embryophyta</taxon>
        <taxon>Tracheophyta</taxon>
        <taxon>Spermatophyta</taxon>
        <taxon>Magnoliopsida</taxon>
        <taxon>Liliopsida</taxon>
        <taxon>Poales</taxon>
        <taxon>Poaceae</taxon>
        <taxon>BOP clade</taxon>
        <taxon>Oryzoideae</taxon>
        <taxon>Oryzeae</taxon>
        <taxon>Oryzinae</taxon>
        <taxon>Oryza</taxon>
        <taxon>Oryza meyeriana</taxon>
    </lineage>
</organism>
<name>A0A6G1F7R9_9ORYZ</name>
<keyword evidence="2" id="KW-1185">Reference proteome</keyword>
<proteinExistence type="predicted"/>